<organism evidence="1 2">
    <name type="scientific">Tetraparma gracilis</name>
    <dbReference type="NCBI Taxonomy" id="2962635"/>
    <lineage>
        <taxon>Eukaryota</taxon>
        <taxon>Sar</taxon>
        <taxon>Stramenopiles</taxon>
        <taxon>Ochrophyta</taxon>
        <taxon>Bolidophyceae</taxon>
        <taxon>Parmales</taxon>
        <taxon>Triparmaceae</taxon>
        <taxon>Tetraparma</taxon>
    </lineage>
</organism>
<comment type="caution">
    <text evidence="1">The sequence shown here is derived from an EMBL/GenBank/DDBJ whole genome shotgun (WGS) entry which is preliminary data.</text>
</comment>
<keyword evidence="2" id="KW-1185">Reference proteome</keyword>
<reference evidence="1 2" key="1">
    <citation type="journal article" date="2023" name="Commun. Biol.">
        <title>Genome analysis of Parmales, the sister group of diatoms, reveals the evolutionary specialization of diatoms from phago-mixotrophs to photoautotrophs.</title>
        <authorList>
            <person name="Ban H."/>
            <person name="Sato S."/>
            <person name="Yoshikawa S."/>
            <person name="Yamada K."/>
            <person name="Nakamura Y."/>
            <person name="Ichinomiya M."/>
            <person name="Sato N."/>
            <person name="Blanc-Mathieu R."/>
            <person name="Endo H."/>
            <person name="Kuwata A."/>
            <person name="Ogata H."/>
        </authorList>
    </citation>
    <scope>NUCLEOTIDE SEQUENCE [LARGE SCALE GENOMIC DNA]</scope>
</reference>
<dbReference type="Proteomes" id="UP001165060">
    <property type="component" value="Unassembled WGS sequence"/>
</dbReference>
<sequence>MVVDVAFKVKCLMNGRNHNPGSDFVMEDWRFGLLFRAKEGTPCNSSAACADAARQEPLLGNDPSARCCAPAAFSPFPSSAWLANAPDTRLMYTSGYGVVFPDMQLGVPRVYRYAHATNFLLFGDDEDPYQQLPDPNLFSLSKYFSSNSDYSAGATFGGGVAPDQPVDPGCFDTNQTEPTLGTRGCLPFSAASITTPESVGGAQCGPLGFAVAMPRMSVTTTEEQIANLRDECTTYFSLLVDCVDNARCYQCNNAEALSYAQMTPVELALLQISGTTVLSSDGSPLALDPRVKAQLDMISIGWVGKQFYGFSHNNWYSSSSSADTPNNVHADDQCMHYQDYDSPPLSPSFSNWNRTTASFPADLFTFASIPPAETTLTAAQLNARRAEYIADTGSTAYPRGFIGQSGLSSFPSPSETYSTFVRPCPADPDSPRPAGTPVRPRRQTVEFQSVYCKCSANDVGCDRASAPKSWEKDFTISSLASTSPYAERFTSETSGCDTNANEFKWGAGRVFGCPEHEVLYGCRLRVTSSAQPLQALPPTEAQCLQPWKNFDFSVSLCSENALPGTENACAPNPTNTSNDCWEYSLFPLPACANEAFNNQDKGDVVLDFDGVSSGTSPGTSPVTLENLDIAPAKFDALDWRAAGFTCRSNAGSNINATCASNKPRRVMDAVTADGKPLGRQAYATQCLDKKENYTAVNGKCEIRESCSSITVLEPQGPCPVAACCRDSSWWPPDALPPRYFNACVQSPITDNWLCAANNVGTYPPPADLNIPETCKALLQSNNQPGLWSDPQLGTCRASQVPVQGCVGAGCAIRSGDLGCDSCVSVGVLINGGDRKVKVSAGPELVPTRTDSAYPHFDGLETIYEETTCAGSVGRATFETFNQVYETLQSRAAEEQLNLKDMCCDGLCATQAQEECVLNEGQGDEPCVWDFGASDAGSGASQGQRLMALREQLAAMSREELLELRKEHEELVEQMGERD</sequence>
<protein>
    <submittedName>
        <fullName evidence="1">Uncharacterized protein</fullName>
    </submittedName>
</protein>
<proteinExistence type="predicted"/>
<gene>
    <name evidence="1" type="ORF">TeGR_g6530</name>
</gene>
<name>A0ABQ6M3Y5_9STRA</name>
<dbReference type="EMBL" id="BRYB01001134">
    <property type="protein sequence ID" value="GMI19083.1"/>
    <property type="molecule type" value="Genomic_DNA"/>
</dbReference>
<accession>A0ABQ6M3Y5</accession>
<evidence type="ECO:0000313" key="1">
    <source>
        <dbReference type="EMBL" id="GMI19083.1"/>
    </source>
</evidence>
<evidence type="ECO:0000313" key="2">
    <source>
        <dbReference type="Proteomes" id="UP001165060"/>
    </source>
</evidence>